<dbReference type="GO" id="GO:0004064">
    <property type="term" value="F:arylesterase activity"/>
    <property type="evidence" value="ECO:0007669"/>
    <property type="project" value="UniProtKB-EC"/>
</dbReference>
<dbReference type="EC" id="3.1.1.5" evidence="2"/>
<keyword evidence="3" id="KW-1185">Reference proteome</keyword>
<evidence type="ECO:0000313" key="3">
    <source>
        <dbReference type="Proteomes" id="UP001549291"/>
    </source>
</evidence>
<keyword evidence="2" id="KW-0378">Hydrolase</keyword>
<dbReference type="GO" id="GO:0004622">
    <property type="term" value="F:phosphatidylcholine lysophospholipase activity"/>
    <property type="evidence" value="ECO:0007669"/>
    <property type="project" value="UniProtKB-EC"/>
</dbReference>
<evidence type="ECO:0000313" key="2">
    <source>
        <dbReference type="EMBL" id="MET4719350.1"/>
    </source>
</evidence>
<gene>
    <name evidence="2" type="ORF">ABIF63_003456</name>
</gene>
<dbReference type="Gene3D" id="3.40.50.1110">
    <property type="entry name" value="SGNH hydrolase"/>
    <property type="match status" value="1"/>
</dbReference>
<reference evidence="2 3" key="1">
    <citation type="submission" date="2024-06" db="EMBL/GenBank/DDBJ databases">
        <title>Genomic Encyclopedia of Type Strains, Phase V (KMG-V): Genome sequencing to study the core and pangenomes of soil and plant-associated prokaryotes.</title>
        <authorList>
            <person name="Whitman W."/>
        </authorList>
    </citation>
    <scope>NUCLEOTIDE SEQUENCE [LARGE SCALE GENOMIC DNA]</scope>
    <source>
        <strain evidence="2 3">USDA 160</strain>
    </source>
</reference>
<evidence type="ECO:0000259" key="1">
    <source>
        <dbReference type="Pfam" id="PF13472"/>
    </source>
</evidence>
<accession>A0ABV2RSR2</accession>
<dbReference type="Proteomes" id="UP001549291">
    <property type="component" value="Unassembled WGS sequence"/>
</dbReference>
<dbReference type="EC" id="3.1.2.-" evidence="2"/>
<proteinExistence type="predicted"/>
<dbReference type="Pfam" id="PF13472">
    <property type="entry name" value="Lipase_GDSL_2"/>
    <property type="match status" value="1"/>
</dbReference>
<dbReference type="InterPro" id="IPR036514">
    <property type="entry name" value="SGNH_hydro_sf"/>
</dbReference>
<name>A0ABV2RSR2_BRAJP</name>
<organism evidence="2 3">
    <name type="scientific">Bradyrhizobium japonicum</name>
    <dbReference type="NCBI Taxonomy" id="375"/>
    <lineage>
        <taxon>Bacteria</taxon>
        <taxon>Pseudomonadati</taxon>
        <taxon>Pseudomonadota</taxon>
        <taxon>Alphaproteobacteria</taxon>
        <taxon>Hyphomicrobiales</taxon>
        <taxon>Nitrobacteraceae</taxon>
        <taxon>Bradyrhizobium</taxon>
    </lineage>
</organism>
<dbReference type="RefSeq" id="WP_038960263.1">
    <property type="nucleotide sequence ID" value="NZ_CP066351.1"/>
</dbReference>
<dbReference type="EC" id="3.1.2.2" evidence="2"/>
<dbReference type="EMBL" id="JBEPTQ010000002">
    <property type="protein sequence ID" value="MET4719350.1"/>
    <property type="molecule type" value="Genomic_DNA"/>
</dbReference>
<sequence>MRRREFITLAGAASTTWLPSIVVSAEERVIKIVVLGDALAFNYYLPVGRRFADRLEFALKAKGQSVTVVDAGNGNDTAARGLARLNRSVPEDTDAVILVLGAVDMVFAVEPNITRKSLAAIIENLKARRIAVLLCGAAPHTRLDDEHKSAFATMFSGLAGEYDVLFYPAFDDAFVSDPSLREIGDFKPNAAGIEAVVARILPKVEALIDQARHRVR</sequence>
<dbReference type="InterPro" id="IPR013830">
    <property type="entry name" value="SGNH_hydro"/>
</dbReference>
<dbReference type="SUPFAM" id="SSF52266">
    <property type="entry name" value="SGNH hydrolase"/>
    <property type="match status" value="1"/>
</dbReference>
<dbReference type="EC" id="3.1.1.2" evidence="2"/>
<feature type="domain" description="SGNH hydrolase-type esterase" evidence="1">
    <location>
        <begin position="34"/>
        <end position="192"/>
    </location>
</feature>
<comment type="caution">
    <text evidence="2">The sequence shown here is derived from an EMBL/GenBank/DDBJ whole genome shotgun (WGS) entry which is preliminary data.</text>
</comment>
<protein>
    <submittedName>
        <fullName evidence="2">Acyl-CoA thioesterase-1</fullName>
        <ecNumber evidence="2">3.1.1.2</ecNumber>
        <ecNumber evidence="2">3.1.1.5</ecNumber>
        <ecNumber evidence="2">3.1.2.-</ecNumber>
        <ecNumber evidence="2">3.1.2.2</ecNumber>
    </submittedName>
</protein>